<protein>
    <submittedName>
        <fullName evidence="1">DUF433 domain-containing protein</fullName>
    </submittedName>
</protein>
<dbReference type="SUPFAM" id="SSF46689">
    <property type="entry name" value="Homeodomain-like"/>
    <property type="match status" value="1"/>
</dbReference>
<dbReference type="Pfam" id="PF04255">
    <property type="entry name" value="DUF433"/>
    <property type="match status" value="1"/>
</dbReference>
<gene>
    <name evidence="1" type="ORF">JKA74_13920</name>
</gene>
<evidence type="ECO:0000313" key="2">
    <source>
        <dbReference type="Proteomes" id="UP000611723"/>
    </source>
</evidence>
<dbReference type="InterPro" id="IPR036388">
    <property type="entry name" value="WH-like_DNA-bd_sf"/>
</dbReference>
<evidence type="ECO:0000313" key="1">
    <source>
        <dbReference type="EMBL" id="MBK6266137.1"/>
    </source>
</evidence>
<dbReference type="EMBL" id="JAEQBW010000006">
    <property type="protein sequence ID" value="MBK6266137.1"/>
    <property type="molecule type" value="Genomic_DNA"/>
</dbReference>
<reference evidence="1" key="1">
    <citation type="submission" date="2021-01" db="EMBL/GenBank/DDBJ databases">
        <title>Marivirga aurantiaca sp. nov., isolated from intertidal surface sediments.</title>
        <authorList>
            <person name="Zhang M."/>
        </authorList>
    </citation>
    <scope>NUCLEOTIDE SEQUENCE</scope>
    <source>
        <strain evidence="1">S37H4</strain>
    </source>
</reference>
<dbReference type="AlphaFoldDB" id="A0A934X0C1"/>
<dbReference type="Gene3D" id="1.10.10.10">
    <property type="entry name" value="Winged helix-like DNA-binding domain superfamily/Winged helix DNA-binding domain"/>
    <property type="match status" value="1"/>
</dbReference>
<name>A0A934X0C1_9BACT</name>
<dbReference type="PANTHER" id="PTHR34849">
    <property type="entry name" value="SSL5025 PROTEIN"/>
    <property type="match status" value="1"/>
</dbReference>
<keyword evidence="2" id="KW-1185">Reference proteome</keyword>
<dbReference type="PANTHER" id="PTHR34849:SF3">
    <property type="entry name" value="SSR2962 PROTEIN"/>
    <property type="match status" value="1"/>
</dbReference>
<dbReference type="RefSeq" id="WP_201431817.1">
    <property type="nucleotide sequence ID" value="NZ_JAEQBW010000006.1"/>
</dbReference>
<proteinExistence type="predicted"/>
<organism evidence="1 2">
    <name type="scientific">Marivirga aurantiaca</name>
    <dbReference type="NCBI Taxonomy" id="2802615"/>
    <lineage>
        <taxon>Bacteria</taxon>
        <taxon>Pseudomonadati</taxon>
        <taxon>Bacteroidota</taxon>
        <taxon>Cytophagia</taxon>
        <taxon>Cytophagales</taxon>
        <taxon>Marivirgaceae</taxon>
        <taxon>Marivirga</taxon>
    </lineage>
</organism>
<accession>A0A934X0C1</accession>
<sequence>MNNLSTRITIDPNICNGKPTIRGKRITVQTILEFLAAGDAPKEILEQFPNLEEEDIKACLDFASKMMNNSFTVNTQVAIE</sequence>
<dbReference type="Proteomes" id="UP000611723">
    <property type="component" value="Unassembled WGS sequence"/>
</dbReference>
<dbReference type="InterPro" id="IPR007367">
    <property type="entry name" value="DUF433"/>
</dbReference>
<comment type="caution">
    <text evidence="1">The sequence shown here is derived from an EMBL/GenBank/DDBJ whole genome shotgun (WGS) entry which is preliminary data.</text>
</comment>
<dbReference type="InterPro" id="IPR009057">
    <property type="entry name" value="Homeodomain-like_sf"/>
</dbReference>